<dbReference type="AlphaFoldDB" id="A0A0B7A421"/>
<name>A0A0B7A421_9EUPU</name>
<gene>
    <name evidence="3" type="primary">ORF96623</name>
</gene>
<dbReference type="PANTHER" id="PTHR13457:SF1">
    <property type="entry name" value="HEAT REPEAT-CONTAINING PROTEIN 1"/>
    <property type="match status" value="1"/>
</dbReference>
<keyword evidence="1" id="KW-0539">Nucleus</keyword>
<evidence type="ECO:0000313" key="3">
    <source>
        <dbReference type="EMBL" id="CEK75694.1"/>
    </source>
</evidence>
<feature type="domain" description="Utp10/HEAT1 HEAT-repeats" evidence="2">
    <location>
        <begin position="212"/>
        <end position="247"/>
    </location>
</feature>
<dbReference type="InterPro" id="IPR040191">
    <property type="entry name" value="UTP10"/>
</dbReference>
<dbReference type="Pfam" id="PF23243">
    <property type="entry name" value="HEAT_HEATR1"/>
    <property type="match status" value="1"/>
</dbReference>
<reference evidence="3" key="1">
    <citation type="submission" date="2014-12" db="EMBL/GenBank/DDBJ databases">
        <title>Insight into the proteome of Arion vulgaris.</title>
        <authorList>
            <person name="Aradska J."/>
            <person name="Bulat T."/>
            <person name="Smidak R."/>
            <person name="Sarate P."/>
            <person name="Gangsoo J."/>
            <person name="Sialana F."/>
            <person name="Bilban M."/>
            <person name="Lubec G."/>
        </authorList>
    </citation>
    <scope>NUCLEOTIDE SEQUENCE</scope>
    <source>
        <tissue evidence="3">Skin</tissue>
    </source>
</reference>
<comment type="function">
    <text evidence="1">Involved in nucleolar processing of pre-18S ribosomal RNA.</text>
</comment>
<dbReference type="EMBL" id="HACG01028829">
    <property type="protein sequence ID" value="CEK75694.1"/>
    <property type="molecule type" value="Transcribed_RNA"/>
</dbReference>
<dbReference type="GO" id="GO:0030686">
    <property type="term" value="C:90S preribosome"/>
    <property type="evidence" value="ECO:0007669"/>
    <property type="project" value="TreeGrafter"/>
</dbReference>
<proteinExistence type="inferred from homology"/>
<dbReference type="GO" id="GO:0030515">
    <property type="term" value="F:snoRNA binding"/>
    <property type="evidence" value="ECO:0007669"/>
    <property type="project" value="TreeGrafter"/>
</dbReference>
<evidence type="ECO:0000256" key="1">
    <source>
        <dbReference type="RuleBase" id="RU367065"/>
    </source>
</evidence>
<evidence type="ECO:0000259" key="2">
    <source>
        <dbReference type="Pfam" id="PF23243"/>
    </source>
</evidence>
<keyword evidence="1" id="KW-0687">Ribonucleoprotein</keyword>
<dbReference type="GO" id="GO:0045943">
    <property type="term" value="P:positive regulation of transcription by RNA polymerase I"/>
    <property type="evidence" value="ECO:0007669"/>
    <property type="project" value="TreeGrafter"/>
</dbReference>
<dbReference type="GO" id="GO:0032040">
    <property type="term" value="C:small-subunit processome"/>
    <property type="evidence" value="ECO:0007669"/>
    <property type="project" value="TreeGrafter"/>
</dbReference>
<dbReference type="InterPro" id="IPR056473">
    <property type="entry name" value="HEAT_Utp10/HEAT1"/>
</dbReference>
<organism evidence="3">
    <name type="scientific">Arion vulgaris</name>
    <dbReference type="NCBI Taxonomy" id="1028688"/>
    <lineage>
        <taxon>Eukaryota</taxon>
        <taxon>Metazoa</taxon>
        <taxon>Spiralia</taxon>
        <taxon>Lophotrochozoa</taxon>
        <taxon>Mollusca</taxon>
        <taxon>Gastropoda</taxon>
        <taxon>Heterobranchia</taxon>
        <taxon>Euthyneura</taxon>
        <taxon>Panpulmonata</taxon>
        <taxon>Eupulmonata</taxon>
        <taxon>Stylommatophora</taxon>
        <taxon>Helicina</taxon>
        <taxon>Arionoidea</taxon>
        <taxon>Arionidae</taxon>
        <taxon>Arion</taxon>
    </lineage>
</organism>
<feature type="non-terminal residue" evidence="3">
    <location>
        <position position="247"/>
    </location>
</feature>
<keyword evidence="1" id="KW-0690">Ribosome biogenesis</keyword>
<dbReference type="PANTHER" id="PTHR13457">
    <property type="entry name" value="BAP28"/>
    <property type="match status" value="1"/>
</dbReference>
<keyword evidence="1" id="KW-0698">rRNA processing</keyword>
<dbReference type="GO" id="GO:0000462">
    <property type="term" value="P:maturation of SSU-rRNA from tricistronic rRNA transcript (SSU-rRNA, 5.8S rRNA, LSU-rRNA)"/>
    <property type="evidence" value="ECO:0007669"/>
    <property type="project" value="TreeGrafter"/>
</dbReference>
<comment type="similarity">
    <text evidence="1">Belongs to the HEATR1/UTP10 family.</text>
</comment>
<feature type="non-terminal residue" evidence="3">
    <location>
        <position position="1"/>
    </location>
</feature>
<sequence length="247" mass="27654">VLVKSTAGTVREAKRMKKQSSELDLLPWKRVIILLELVQSKKKVSNAVLIVPVAFQVLGRVLELEHKGSEEYLKQLLLGTVNYICSRHQNIDDDSNISETDVIKGEHLNTDLIVQCIRSSDNPHTHHQALLLLSTAAKICPDLLLHNMMSVFTFMGASILRQDDSYSFHVIGRILENVIPALITACEEKTKDKPITRNNSKTSATTSKPVQSEDMMTAVLHVFVDAIPHIPAHRKMMLFEKLLCVVG</sequence>
<accession>A0A0B7A421</accession>
<comment type="subcellular location">
    <subcellularLocation>
        <location evidence="1">Nucleus</location>
        <location evidence="1">Nucleolus</location>
    </subcellularLocation>
</comment>
<dbReference type="GO" id="GO:0034455">
    <property type="term" value="C:t-UTP complex"/>
    <property type="evidence" value="ECO:0007669"/>
    <property type="project" value="TreeGrafter"/>
</dbReference>
<protein>
    <recommendedName>
        <fullName evidence="1">HEAT repeat-containing protein 1</fullName>
    </recommendedName>
</protein>